<dbReference type="InterPro" id="IPR000683">
    <property type="entry name" value="Gfo/Idh/MocA-like_OxRdtase_N"/>
</dbReference>
<dbReference type="Pfam" id="PF22725">
    <property type="entry name" value="GFO_IDH_MocA_C3"/>
    <property type="match status" value="1"/>
</dbReference>
<reference evidence="4 5" key="1">
    <citation type="submission" date="2021-04" db="EMBL/GenBank/DDBJ databases">
        <title>Draft genome sequence of Paenibacillus cisolokensis, LC2-13A.</title>
        <authorList>
            <person name="Uke A."/>
            <person name="Chhe C."/>
            <person name="Baramee S."/>
            <person name="Kosugi A."/>
        </authorList>
    </citation>
    <scope>NUCLEOTIDE SEQUENCE [LARGE SCALE GENOMIC DNA]</scope>
    <source>
        <strain evidence="4 5">LC2-13A</strain>
    </source>
</reference>
<keyword evidence="5" id="KW-1185">Reference proteome</keyword>
<evidence type="ECO:0000313" key="5">
    <source>
        <dbReference type="Proteomes" id="UP000680304"/>
    </source>
</evidence>
<dbReference type="Pfam" id="PF01408">
    <property type="entry name" value="GFO_IDH_MocA"/>
    <property type="match status" value="1"/>
</dbReference>
<comment type="caution">
    <text evidence="4">The sequence shown here is derived from an EMBL/GenBank/DDBJ whole genome shotgun (WGS) entry which is preliminary data.</text>
</comment>
<dbReference type="InterPro" id="IPR055170">
    <property type="entry name" value="GFO_IDH_MocA-like_dom"/>
</dbReference>
<dbReference type="InterPro" id="IPR036291">
    <property type="entry name" value="NAD(P)-bd_dom_sf"/>
</dbReference>
<evidence type="ECO:0000259" key="3">
    <source>
        <dbReference type="Pfam" id="PF22725"/>
    </source>
</evidence>
<accession>A0ABQ4N165</accession>
<dbReference type="Proteomes" id="UP000680304">
    <property type="component" value="Unassembled WGS sequence"/>
</dbReference>
<name>A0ABQ4N165_9BACL</name>
<organism evidence="4 5">
    <name type="scientific">Paenibacillus cisolokensis</name>
    <dbReference type="NCBI Taxonomy" id="1658519"/>
    <lineage>
        <taxon>Bacteria</taxon>
        <taxon>Bacillati</taxon>
        <taxon>Bacillota</taxon>
        <taxon>Bacilli</taxon>
        <taxon>Bacillales</taxon>
        <taxon>Paenibacillaceae</taxon>
        <taxon>Paenibacillus</taxon>
    </lineage>
</organism>
<evidence type="ECO:0000313" key="4">
    <source>
        <dbReference type="EMBL" id="GIQ61925.1"/>
    </source>
</evidence>
<gene>
    <name evidence="4" type="ORF">PACILC2_04930</name>
</gene>
<dbReference type="Gene3D" id="3.30.360.10">
    <property type="entry name" value="Dihydrodipicolinate Reductase, domain 2"/>
    <property type="match status" value="1"/>
</dbReference>
<evidence type="ECO:0000256" key="1">
    <source>
        <dbReference type="ARBA" id="ARBA00023002"/>
    </source>
</evidence>
<dbReference type="PANTHER" id="PTHR43818">
    <property type="entry name" value="BCDNA.GH03377"/>
    <property type="match status" value="1"/>
</dbReference>
<dbReference type="SUPFAM" id="SSF51735">
    <property type="entry name" value="NAD(P)-binding Rossmann-fold domains"/>
    <property type="match status" value="1"/>
</dbReference>
<keyword evidence="1" id="KW-0560">Oxidoreductase</keyword>
<dbReference type="PANTHER" id="PTHR43818:SF11">
    <property type="entry name" value="BCDNA.GH03377"/>
    <property type="match status" value="1"/>
</dbReference>
<dbReference type="RefSeq" id="WP_213527179.1">
    <property type="nucleotide sequence ID" value="NZ_BOVJ01000015.1"/>
</dbReference>
<protein>
    <submittedName>
        <fullName evidence="4">Dehydrogenase</fullName>
    </submittedName>
</protein>
<dbReference type="SUPFAM" id="SSF55347">
    <property type="entry name" value="Glyceraldehyde-3-phosphate dehydrogenase-like, C-terminal domain"/>
    <property type="match status" value="1"/>
</dbReference>
<dbReference type="Gene3D" id="3.40.50.720">
    <property type="entry name" value="NAD(P)-binding Rossmann-like Domain"/>
    <property type="match status" value="1"/>
</dbReference>
<dbReference type="EMBL" id="BOVJ01000015">
    <property type="protein sequence ID" value="GIQ61925.1"/>
    <property type="molecule type" value="Genomic_DNA"/>
</dbReference>
<feature type="domain" description="GFO/IDH/MocA-like oxidoreductase" evidence="3">
    <location>
        <begin position="130"/>
        <end position="249"/>
    </location>
</feature>
<sequence length="330" mass="36438">MIRVAMLSYWHVHAWDYTRQAQQHPETQIVAVWDELPDRGAETASKLEVPFFENLDELLSRSDIDAVIVDTPTNMHRDVMVKAARAGKHIFTEKVIAPTLREVNEIMAAVRESGVKMTVSLPRLNDNYTLAVQEVLNRGVLGELTLVRVRLSHNGATAGWLPPHFFNAEQCGGGALIDLGCHPMYLTRLFLGLPESVSATYGYVTGKEVEDNAVAVLRYASGAIGVVEAGFVNSHSPFSVEVHGTEGTLLYGMPEPRIVVRSNKANKEAWETVELPVSAPSAFEQWVRHIKEDTVAETNLRLAVDLTKLMEASNKSAASGRSVRLDELQP</sequence>
<proteinExistence type="predicted"/>
<evidence type="ECO:0000259" key="2">
    <source>
        <dbReference type="Pfam" id="PF01408"/>
    </source>
</evidence>
<dbReference type="InterPro" id="IPR050463">
    <property type="entry name" value="Gfo/Idh/MocA_oxidrdct_glycsds"/>
</dbReference>
<feature type="domain" description="Gfo/Idh/MocA-like oxidoreductase N-terminal" evidence="2">
    <location>
        <begin position="17"/>
        <end position="119"/>
    </location>
</feature>